<dbReference type="PANTHER" id="PTHR36714:SF1">
    <property type="entry name" value="T23E23.1"/>
    <property type="match status" value="1"/>
</dbReference>
<organism evidence="2 3">
    <name type="scientific">Parasponia andersonii</name>
    <name type="common">Sponia andersonii</name>
    <dbReference type="NCBI Taxonomy" id="3476"/>
    <lineage>
        <taxon>Eukaryota</taxon>
        <taxon>Viridiplantae</taxon>
        <taxon>Streptophyta</taxon>
        <taxon>Embryophyta</taxon>
        <taxon>Tracheophyta</taxon>
        <taxon>Spermatophyta</taxon>
        <taxon>Magnoliopsida</taxon>
        <taxon>eudicotyledons</taxon>
        <taxon>Gunneridae</taxon>
        <taxon>Pentapetalae</taxon>
        <taxon>rosids</taxon>
        <taxon>fabids</taxon>
        <taxon>Rosales</taxon>
        <taxon>Cannabaceae</taxon>
        <taxon>Parasponia</taxon>
    </lineage>
</organism>
<reference evidence="3" key="1">
    <citation type="submission" date="2016-06" db="EMBL/GenBank/DDBJ databases">
        <title>Parallel loss of symbiosis genes in relatives of nitrogen-fixing non-legume Parasponia.</title>
        <authorList>
            <person name="Van Velzen R."/>
            <person name="Holmer R."/>
            <person name="Bu F."/>
            <person name="Rutten L."/>
            <person name="Van Zeijl A."/>
            <person name="Liu W."/>
            <person name="Santuari L."/>
            <person name="Cao Q."/>
            <person name="Sharma T."/>
            <person name="Shen D."/>
            <person name="Roswanjaya Y."/>
            <person name="Wardhani T."/>
            <person name="Kalhor M.S."/>
            <person name="Jansen J."/>
            <person name="Van den Hoogen J."/>
            <person name="Gungor B."/>
            <person name="Hartog M."/>
            <person name="Hontelez J."/>
            <person name="Verver J."/>
            <person name="Yang W.-C."/>
            <person name="Schijlen E."/>
            <person name="Repin R."/>
            <person name="Schilthuizen M."/>
            <person name="Schranz E."/>
            <person name="Heidstra R."/>
            <person name="Miyata K."/>
            <person name="Fedorova E."/>
            <person name="Kohlen W."/>
            <person name="Bisseling T."/>
            <person name="Smit S."/>
            <person name="Geurts R."/>
        </authorList>
    </citation>
    <scope>NUCLEOTIDE SEQUENCE [LARGE SCALE GENOMIC DNA]</scope>
    <source>
        <strain evidence="3">cv. WU1-14</strain>
    </source>
</reference>
<dbReference type="PANTHER" id="PTHR36714">
    <property type="entry name" value="T23E23.1"/>
    <property type="match status" value="1"/>
</dbReference>
<name>A0A2P5CE17_PARAD</name>
<comment type="caution">
    <text evidence="2">The sequence shown here is derived from an EMBL/GenBank/DDBJ whole genome shotgun (WGS) entry which is preliminary data.</text>
</comment>
<evidence type="ECO:0008006" key="4">
    <source>
        <dbReference type="Google" id="ProtNLM"/>
    </source>
</evidence>
<evidence type="ECO:0000313" key="2">
    <source>
        <dbReference type="EMBL" id="PON59300.1"/>
    </source>
</evidence>
<dbReference type="Proteomes" id="UP000237105">
    <property type="component" value="Unassembled WGS sequence"/>
</dbReference>
<gene>
    <name evidence="2" type="ORF">PanWU01x14_160490</name>
</gene>
<keyword evidence="3" id="KW-1185">Reference proteome</keyword>
<feature type="transmembrane region" description="Helical" evidence="1">
    <location>
        <begin position="101"/>
        <end position="123"/>
    </location>
</feature>
<feature type="transmembrane region" description="Helical" evidence="1">
    <location>
        <begin position="63"/>
        <end position="81"/>
    </location>
</feature>
<dbReference type="OrthoDB" id="1095660at2759"/>
<evidence type="ECO:0000313" key="3">
    <source>
        <dbReference type="Proteomes" id="UP000237105"/>
    </source>
</evidence>
<keyword evidence="1" id="KW-0472">Membrane</keyword>
<dbReference type="EMBL" id="JXTB01000141">
    <property type="protein sequence ID" value="PON59300.1"/>
    <property type="molecule type" value="Genomic_DNA"/>
</dbReference>
<evidence type="ECO:0000256" key="1">
    <source>
        <dbReference type="SAM" id="Phobius"/>
    </source>
</evidence>
<dbReference type="AlphaFoldDB" id="A0A2P5CE17"/>
<sequence length="141" mass="15877">MRGVAYYLQKSNSKLLETVSVLLGLLGNKIGIDVWSILKENKIGIDAFRAAFDLTKGNRTRGAILMFLHGAWCWGMAVGWPSLMTLFDGLESWQGVVAFKVVHQGLTSVGDVINWVVLVVYYYDCKNSRRENKNSTEVMER</sequence>
<accession>A0A2P5CE17</accession>
<keyword evidence="1" id="KW-0812">Transmembrane</keyword>
<protein>
    <recommendedName>
        <fullName evidence="4">Transmembrane protein</fullName>
    </recommendedName>
</protein>
<keyword evidence="1" id="KW-1133">Transmembrane helix</keyword>
<proteinExistence type="predicted"/>